<dbReference type="PANTHER" id="PTHR19303:SF73">
    <property type="entry name" value="PROTEIN PDC2"/>
    <property type="match status" value="1"/>
</dbReference>
<dbReference type="PANTHER" id="PTHR19303">
    <property type="entry name" value="TRANSPOSON"/>
    <property type="match status" value="1"/>
</dbReference>
<dbReference type="InterPro" id="IPR004875">
    <property type="entry name" value="DDE_SF_endonuclease_dom"/>
</dbReference>
<dbReference type="OrthoDB" id="6417719at2759"/>
<dbReference type="GO" id="GO:0005634">
    <property type="term" value="C:nucleus"/>
    <property type="evidence" value="ECO:0007669"/>
    <property type="project" value="TreeGrafter"/>
</dbReference>
<protein>
    <submittedName>
        <fullName evidence="2">Zinc finger MYM-type protein 1 isoform X2</fullName>
    </submittedName>
</protein>
<gene>
    <name evidence="2" type="primary">ZMYM1</name>
    <name evidence="2" type="ORF">TNIN_223871</name>
</gene>
<organism evidence="2 3">
    <name type="scientific">Trichonephila inaurata madagascariensis</name>
    <dbReference type="NCBI Taxonomy" id="2747483"/>
    <lineage>
        <taxon>Eukaryota</taxon>
        <taxon>Metazoa</taxon>
        <taxon>Ecdysozoa</taxon>
        <taxon>Arthropoda</taxon>
        <taxon>Chelicerata</taxon>
        <taxon>Arachnida</taxon>
        <taxon>Araneae</taxon>
        <taxon>Araneomorphae</taxon>
        <taxon>Entelegynae</taxon>
        <taxon>Araneoidea</taxon>
        <taxon>Nephilidae</taxon>
        <taxon>Trichonephila</taxon>
        <taxon>Trichonephila inaurata</taxon>
    </lineage>
</organism>
<sequence>MGRSNRRAWATQDLFKEWLFKVCAPSIKDYLDNNDLPLKALLLLDNVPGHPKDPKDNFLIQFLPPNTTSLIQPKDQEVIAAFKKLYTRVLFRRCFEAC</sequence>
<dbReference type="InterPro" id="IPR050863">
    <property type="entry name" value="CenT-Element_Derived"/>
</dbReference>
<evidence type="ECO:0000259" key="1">
    <source>
        <dbReference type="Pfam" id="PF03184"/>
    </source>
</evidence>
<name>A0A8X6XTJ4_9ARAC</name>
<evidence type="ECO:0000313" key="3">
    <source>
        <dbReference type="Proteomes" id="UP000886998"/>
    </source>
</evidence>
<accession>A0A8X6XTJ4</accession>
<dbReference type="Proteomes" id="UP000886998">
    <property type="component" value="Unassembled WGS sequence"/>
</dbReference>
<keyword evidence="3" id="KW-1185">Reference proteome</keyword>
<dbReference type="EMBL" id="BMAV01012061">
    <property type="protein sequence ID" value="GFY58405.1"/>
    <property type="molecule type" value="Genomic_DNA"/>
</dbReference>
<feature type="domain" description="DDE-1" evidence="1">
    <location>
        <begin position="3"/>
        <end position="93"/>
    </location>
</feature>
<dbReference type="Pfam" id="PF03184">
    <property type="entry name" value="DDE_1"/>
    <property type="match status" value="1"/>
</dbReference>
<dbReference type="GO" id="GO:0003677">
    <property type="term" value="F:DNA binding"/>
    <property type="evidence" value="ECO:0007669"/>
    <property type="project" value="TreeGrafter"/>
</dbReference>
<evidence type="ECO:0000313" key="2">
    <source>
        <dbReference type="EMBL" id="GFY58405.1"/>
    </source>
</evidence>
<proteinExistence type="predicted"/>
<comment type="caution">
    <text evidence="2">The sequence shown here is derived from an EMBL/GenBank/DDBJ whole genome shotgun (WGS) entry which is preliminary data.</text>
</comment>
<reference evidence="2" key="1">
    <citation type="submission" date="2020-08" db="EMBL/GenBank/DDBJ databases">
        <title>Multicomponent nature underlies the extraordinary mechanical properties of spider dragline silk.</title>
        <authorList>
            <person name="Kono N."/>
            <person name="Nakamura H."/>
            <person name="Mori M."/>
            <person name="Yoshida Y."/>
            <person name="Ohtoshi R."/>
            <person name="Malay A.D."/>
            <person name="Moran D.A.P."/>
            <person name="Tomita M."/>
            <person name="Numata K."/>
            <person name="Arakawa K."/>
        </authorList>
    </citation>
    <scope>NUCLEOTIDE SEQUENCE</scope>
</reference>
<dbReference type="AlphaFoldDB" id="A0A8X6XTJ4"/>